<dbReference type="Proteomes" id="UP000708338">
    <property type="component" value="Unassembled WGS sequence"/>
</dbReference>
<dbReference type="AlphaFoldDB" id="A0A3E2VCK3"/>
<dbReference type="RefSeq" id="WP_007862274.1">
    <property type="nucleotide sequence ID" value="NZ_CABJDD010000008.1"/>
</dbReference>
<keyword evidence="5" id="KW-0449">Lipoprotein</keyword>
<accession>A0A3E2VCK3</accession>
<feature type="signal peptide" evidence="7">
    <location>
        <begin position="1"/>
        <end position="21"/>
    </location>
</feature>
<gene>
    <name evidence="8" type="ORF">GPL26_15725</name>
</gene>
<proteinExistence type="predicted"/>
<reference evidence="8" key="1">
    <citation type="journal article" date="2021" name="Gut Microbes">
        <title>A synthetic consortium of 100 gut commensals modulates the composition and function in a colon model of the microbiome of elderly subjects.</title>
        <authorList>
            <person name="Perez M."/>
            <person name="Ntemiri A."/>
            <person name="Tan H."/>
            <person name="Harris H.M.B."/>
            <person name="Roager H.M."/>
            <person name="Ribiere C."/>
            <person name="O'Toole P.W."/>
        </authorList>
    </citation>
    <scope>NUCLEOTIDE SEQUENCE</scope>
    <source>
        <strain evidence="8">MCC335</strain>
    </source>
</reference>
<keyword evidence="2 7" id="KW-0732">Signal</keyword>
<dbReference type="PROSITE" id="PS51257">
    <property type="entry name" value="PROKAR_LIPOPROTEIN"/>
    <property type="match status" value="1"/>
</dbReference>
<sequence length="445" mass="47578">MKRRKLWALALTAAMAGSLTACGGGSKPAETAAAPAAAETTAAPAGDSAAADTQAPAGDGGSLVYWSMWESTEPQGQVIKEAVDKFAADTGIAVDVQFKGRTGIREGLQPALDAGTNIDVFDEDIDRVNKTWGAYILDLEDLVKENDYEATASASLMGACREVGDGTLKSIPYQPNVFAFFYNQSIFDEAGVTEVPKTWAELDAACQKIKDAGYTPITCDDAYILCMFGYHMSRINGYDKTSDIVKNNKWDDPSVLAMAKAYEDFAAKGYFSEGIGSNVWPAGQNQELAMGTAAMYLNGSWLPNEVKDMAGDDFKWGCFSYPAVENGTDGTEAANFGAQVLAINKNSQNAEAAFQLITYITKGEFDKKLSVESVGIPSDSTNTEWPAQIACVQPVMESLTTRYPWAAGAEDNVDMTPIIKENMMKLCGGSVTADEFVANLQAAGK</sequence>
<comment type="caution">
    <text evidence="8">The sequence shown here is derived from an EMBL/GenBank/DDBJ whole genome shotgun (WGS) entry which is preliminary data.</text>
</comment>
<dbReference type="EMBL" id="WQPS01000017">
    <property type="protein sequence ID" value="MBT9811074.1"/>
    <property type="molecule type" value="Genomic_DNA"/>
</dbReference>
<evidence type="ECO:0000313" key="8">
    <source>
        <dbReference type="EMBL" id="MBT9811074.1"/>
    </source>
</evidence>
<evidence type="ECO:0000256" key="2">
    <source>
        <dbReference type="ARBA" id="ARBA00022729"/>
    </source>
</evidence>
<name>A0A3E2VCK3_9FIRM</name>
<dbReference type="PANTHER" id="PTHR43649:SF33">
    <property type="entry name" value="POLYGALACTURONAN_RHAMNOGALACTURONAN-BINDING PROTEIN YTCQ"/>
    <property type="match status" value="1"/>
</dbReference>
<feature type="chain" id="PRO_5044265072" evidence="7">
    <location>
        <begin position="22"/>
        <end position="445"/>
    </location>
</feature>
<keyword evidence="4" id="KW-0564">Palmitate</keyword>
<dbReference type="InterPro" id="IPR050490">
    <property type="entry name" value="Bact_solute-bd_prot1"/>
</dbReference>
<dbReference type="Pfam" id="PF01547">
    <property type="entry name" value="SBP_bac_1"/>
    <property type="match status" value="1"/>
</dbReference>
<protein>
    <submittedName>
        <fullName evidence="8">Extracellular solute-binding protein</fullName>
    </submittedName>
</protein>
<feature type="compositionally biased region" description="Low complexity" evidence="6">
    <location>
        <begin position="28"/>
        <end position="56"/>
    </location>
</feature>
<evidence type="ECO:0000313" key="9">
    <source>
        <dbReference type="Proteomes" id="UP000708338"/>
    </source>
</evidence>
<evidence type="ECO:0000256" key="6">
    <source>
        <dbReference type="SAM" id="MobiDB-lite"/>
    </source>
</evidence>
<dbReference type="Gene3D" id="3.40.190.10">
    <property type="entry name" value="Periplasmic binding protein-like II"/>
    <property type="match status" value="2"/>
</dbReference>
<keyword evidence="1" id="KW-1003">Cell membrane</keyword>
<evidence type="ECO:0000256" key="3">
    <source>
        <dbReference type="ARBA" id="ARBA00023136"/>
    </source>
</evidence>
<dbReference type="PANTHER" id="PTHR43649">
    <property type="entry name" value="ARABINOSE-BINDING PROTEIN-RELATED"/>
    <property type="match status" value="1"/>
</dbReference>
<keyword evidence="3" id="KW-0472">Membrane</keyword>
<evidence type="ECO:0000256" key="7">
    <source>
        <dbReference type="SAM" id="SignalP"/>
    </source>
</evidence>
<dbReference type="SUPFAM" id="SSF53850">
    <property type="entry name" value="Periplasmic binding protein-like II"/>
    <property type="match status" value="1"/>
</dbReference>
<evidence type="ECO:0000256" key="5">
    <source>
        <dbReference type="ARBA" id="ARBA00023288"/>
    </source>
</evidence>
<organism evidence="8 9">
    <name type="scientific">Enterocloster citroniae</name>
    <dbReference type="NCBI Taxonomy" id="358743"/>
    <lineage>
        <taxon>Bacteria</taxon>
        <taxon>Bacillati</taxon>
        <taxon>Bacillota</taxon>
        <taxon>Clostridia</taxon>
        <taxon>Lachnospirales</taxon>
        <taxon>Lachnospiraceae</taxon>
        <taxon>Enterocloster</taxon>
    </lineage>
</organism>
<evidence type="ECO:0000256" key="1">
    <source>
        <dbReference type="ARBA" id="ARBA00022475"/>
    </source>
</evidence>
<evidence type="ECO:0000256" key="4">
    <source>
        <dbReference type="ARBA" id="ARBA00023139"/>
    </source>
</evidence>
<dbReference type="InterPro" id="IPR006059">
    <property type="entry name" value="SBP"/>
</dbReference>
<feature type="region of interest" description="Disordered" evidence="6">
    <location>
        <begin position="24"/>
        <end position="56"/>
    </location>
</feature>